<evidence type="ECO:0000313" key="5">
    <source>
        <dbReference type="Proteomes" id="UP000078555"/>
    </source>
</evidence>
<sequence length="346" mass="40505">MTDDEDITSLKVLKIYLYEFPEKCEDNSDRQKCFTETQDDSEYCSTVSGKLSVFKQKLIKILKGDEADLNDFFPERNIEDTDKLCICLKQWFYNEVIKDAKEQTNGYKLLKTCNSNINDKINGVTSNLCIFRNLNFREMVKIKTIFDFYLFYYKKLQDFTVNKKPNKYPKYFRKGFYEHCNSIIHCLNSTSNGEYCKEFKEYHTKYNALKVFLESLLSYKEKVDGSDCTNGCVLSESLLKGKYFLELRGEIEKIKSRYRSNNSLTTGITVVFLLIGTVMGAFLISYYLFGIIPSELWSRIRKLKNKETDTNVYDETESNSLFTSENQENSFKNKGYVISYNSAIYS</sequence>
<organism evidence="2 5">
    <name type="scientific">Plasmodium ovale wallikeri</name>
    <dbReference type="NCBI Taxonomy" id="864142"/>
    <lineage>
        <taxon>Eukaryota</taxon>
        <taxon>Sar</taxon>
        <taxon>Alveolata</taxon>
        <taxon>Apicomplexa</taxon>
        <taxon>Aconoidasida</taxon>
        <taxon>Haemosporida</taxon>
        <taxon>Plasmodiidae</taxon>
        <taxon>Plasmodium</taxon>
        <taxon>Plasmodium (Plasmodium)</taxon>
    </lineage>
</organism>
<keyword evidence="1" id="KW-0472">Membrane</keyword>
<evidence type="ECO:0000313" key="4">
    <source>
        <dbReference type="Proteomes" id="UP000078550"/>
    </source>
</evidence>
<gene>
    <name evidence="2" type="ORF">POVWA1_067560</name>
    <name evidence="3" type="ORF">POVWA2_083780</name>
</gene>
<dbReference type="AlphaFoldDB" id="A0A1A9AFN3"/>
<name>A0A1A9AFN3_PLAOA</name>
<evidence type="ECO:0000313" key="3">
    <source>
        <dbReference type="EMBL" id="SBT58216.1"/>
    </source>
</evidence>
<evidence type="ECO:0000313" key="2">
    <source>
        <dbReference type="EMBL" id="SBT54984.1"/>
    </source>
</evidence>
<protein>
    <submittedName>
        <fullName evidence="2">PIR Superfamily Protein</fullName>
    </submittedName>
</protein>
<evidence type="ECO:0000256" key="1">
    <source>
        <dbReference type="SAM" id="Phobius"/>
    </source>
</evidence>
<keyword evidence="1" id="KW-1133">Transmembrane helix</keyword>
<dbReference type="EMBL" id="FLRE01002214">
    <property type="protein sequence ID" value="SBT58216.1"/>
    <property type="molecule type" value="Genomic_DNA"/>
</dbReference>
<proteinExistence type="predicted"/>
<keyword evidence="5" id="KW-1185">Reference proteome</keyword>
<feature type="transmembrane region" description="Helical" evidence="1">
    <location>
        <begin position="267"/>
        <end position="292"/>
    </location>
</feature>
<keyword evidence="1" id="KW-0812">Transmembrane</keyword>
<reference evidence="4 5" key="2">
    <citation type="submission" date="2016-05" db="EMBL/GenBank/DDBJ databases">
        <authorList>
            <person name="Naeem Raeece"/>
        </authorList>
    </citation>
    <scope>NUCLEOTIDE SEQUENCE [LARGE SCALE GENOMIC DNA]</scope>
</reference>
<dbReference type="Proteomes" id="UP000078555">
    <property type="component" value="Unassembled WGS sequence"/>
</dbReference>
<dbReference type="Proteomes" id="UP000078550">
    <property type="component" value="Unassembled WGS sequence"/>
</dbReference>
<dbReference type="EMBL" id="FLRD01000585">
    <property type="protein sequence ID" value="SBT54984.1"/>
    <property type="molecule type" value="Genomic_DNA"/>
</dbReference>
<reference evidence="2" key="1">
    <citation type="submission" date="2016-05" db="EMBL/GenBank/DDBJ databases">
        <authorList>
            <person name="Lavstsen T."/>
            <person name="Jespersen J.S."/>
        </authorList>
    </citation>
    <scope>NUCLEOTIDE SEQUENCE [LARGE SCALE GENOMIC DNA]</scope>
</reference>
<accession>A0A1A9AFN3</accession>